<feature type="transmembrane region" description="Helical" evidence="1">
    <location>
        <begin position="20"/>
        <end position="37"/>
    </location>
</feature>
<keyword evidence="1" id="KW-0812">Transmembrane</keyword>
<evidence type="ECO:0008006" key="4">
    <source>
        <dbReference type="Google" id="ProtNLM"/>
    </source>
</evidence>
<reference evidence="2 3" key="1">
    <citation type="submission" date="2021-03" db="EMBL/GenBank/DDBJ databases">
        <authorList>
            <person name="Kanchanasin P."/>
            <person name="Saeng-In P."/>
            <person name="Phongsopitanun W."/>
            <person name="Yuki M."/>
            <person name="Kudo T."/>
            <person name="Ohkuma M."/>
            <person name="Tanasupawat S."/>
        </authorList>
    </citation>
    <scope>NUCLEOTIDE SEQUENCE [LARGE SCALE GENOMIC DNA]</scope>
    <source>
        <strain evidence="2 3">L46</strain>
    </source>
</reference>
<dbReference type="Proteomes" id="UP000666915">
    <property type="component" value="Unassembled WGS sequence"/>
</dbReference>
<keyword evidence="3" id="KW-1185">Reference proteome</keyword>
<evidence type="ECO:0000256" key="1">
    <source>
        <dbReference type="SAM" id="Phobius"/>
    </source>
</evidence>
<evidence type="ECO:0000313" key="2">
    <source>
        <dbReference type="EMBL" id="MBO2437948.1"/>
    </source>
</evidence>
<proteinExistence type="predicted"/>
<comment type="caution">
    <text evidence="2">The sequence shown here is derived from an EMBL/GenBank/DDBJ whole genome shotgun (WGS) entry which is preliminary data.</text>
</comment>
<keyword evidence="1" id="KW-1133">Transmembrane helix</keyword>
<name>A0ABS3QWX1_9ACTN</name>
<evidence type="ECO:0000313" key="3">
    <source>
        <dbReference type="Proteomes" id="UP000666915"/>
    </source>
</evidence>
<dbReference type="RefSeq" id="WP_208266290.1">
    <property type="nucleotide sequence ID" value="NZ_BAAAGM010000091.1"/>
</dbReference>
<gene>
    <name evidence="2" type="ORF">J4557_10500</name>
</gene>
<feature type="transmembrane region" description="Helical" evidence="1">
    <location>
        <begin position="44"/>
        <end position="66"/>
    </location>
</feature>
<sequence>MGSPPAGTDGPLARPFWKSLGWGLLVPVSFTAGGFLAQYPHGLVVAGVVVALAALAVAATLAGGVWHRPGAAVVLSCAGLALTFFAGPGLYELYMRTAGKPVHAVVAHVEKRDARRGADLSCTVVEAGGGRAVHHLTEQQNCSTDLKPSQAVTLRTDPAGLLKPRLPDGPGDGGDTALALEIAAGLFVVTGAATFSASLRRRAE</sequence>
<keyword evidence="1" id="KW-0472">Membrane</keyword>
<feature type="transmembrane region" description="Helical" evidence="1">
    <location>
        <begin position="72"/>
        <end position="91"/>
    </location>
</feature>
<dbReference type="EMBL" id="JAGEOK010000006">
    <property type="protein sequence ID" value="MBO2437948.1"/>
    <property type="molecule type" value="Genomic_DNA"/>
</dbReference>
<protein>
    <recommendedName>
        <fullName evidence="4">Integral membrane protein</fullName>
    </recommendedName>
</protein>
<accession>A0ABS3QWX1</accession>
<organism evidence="2 3">
    <name type="scientific">Actinomadura nitritigenes</name>
    <dbReference type="NCBI Taxonomy" id="134602"/>
    <lineage>
        <taxon>Bacteria</taxon>
        <taxon>Bacillati</taxon>
        <taxon>Actinomycetota</taxon>
        <taxon>Actinomycetes</taxon>
        <taxon>Streptosporangiales</taxon>
        <taxon>Thermomonosporaceae</taxon>
        <taxon>Actinomadura</taxon>
    </lineage>
</organism>